<protein>
    <submittedName>
        <fullName evidence="2">Phosphoribosyl-AMP cyclohydrolase / Phosphoribosyl-ATP pyrophosphatase</fullName>
        <ecNumber evidence="2">3.5.4.19</ecNumber>
        <ecNumber evidence="2">3.6.1.31</ecNumber>
    </submittedName>
</protein>
<dbReference type="GO" id="GO:0004635">
    <property type="term" value="F:phosphoribosyl-AMP cyclohydrolase activity"/>
    <property type="evidence" value="ECO:0007669"/>
    <property type="project" value="UniProtKB-EC"/>
</dbReference>
<dbReference type="AlphaFoldDB" id="A0A6J4M5N0"/>
<evidence type="ECO:0000256" key="1">
    <source>
        <dbReference type="SAM" id="MobiDB-lite"/>
    </source>
</evidence>
<feature type="compositionally biased region" description="Basic and acidic residues" evidence="1">
    <location>
        <begin position="131"/>
        <end position="150"/>
    </location>
</feature>
<gene>
    <name evidence="2" type="ORF">AVDCRST_MAG71-2535</name>
</gene>
<feature type="compositionally biased region" description="Basic residues" evidence="1">
    <location>
        <begin position="75"/>
        <end position="87"/>
    </location>
</feature>
<dbReference type="EMBL" id="CADCUA010000592">
    <property type="protein sequence ID" value="CAA9346728.1"/>
    <property type="molecule type" value="Genomic_DNA"/>
</dbReference>
<name>A0A6J4M5N0_9GAMM</name>
<reference evidence="2" key="1">
    <citation type="submission" date="2020-02" db="EMBL/GenBank/DDBJ databases">
        <authorList>
            <person name="Meier V. D."/>
        </authorList>
    </citation>
    <scope>NUCLEOTIDE SEQUENCE</scope>
    <source>
        <strain evidence="2">AVDCRST_MAG71</strain>
    </source>
</reference>
<proteinExistence type="predicted"/>
<dbReference type="EC" id="3.6.1.31" evidence="2"/>
<feature type="compositionally biased region" description="Basic residues" evidence="1">
    <location>
        <begin position="162"/>
        <end position="172"/>
    </location>
</feature>
<dbReference type="GO" id="GO:0004636">
    <property type="term" value="F:phosphoribosyl-ATP diphosphatase activity"/>
    <property type="evidence" value="ECO:0007669"/>
    <property type="project" value="UniProtKB-EC"/>
</dbReference>
<accession>A0A6J4M5N0</accession>
<sequence>GRSAVRRRFARLDQAGRAAARHRAGRRNIACADARLYECRSARGDAAHRAGHVLQPQPAAAVDEGRIIGPRARTRAHGNRLRPRHAAGVREPARADLPSRHGELLSAGAGQLPCRARCTHCRTRTRTTGRKLHDASVRSGHALDRAESGRGGRGNRTCGRGPGRRRALRRSSRPPVPSAGAVARTRPVAGGCRHGAQAAARGSL</sequence>
<feature type="region of interest" description="Disordered" evidence="1">
    <location>
        <begin position="75"/>
        <end position="95"/>
    </location>
</feature>
<keyword evidence="2" id="KW-0378">Hydrolase</keyword>
<evidence type="ECO:0000313" key="2">
    <source>
        <dbReference type="EMBL" id="CAA9346728.1"/>
    </source>
</evidence>
<feature type="region of interest" description="Disordered" evidence="1">
    <location>
        <begin position="129"/>
        <end position="204"/>
    </location>
</feature>
<organism evidence="2">
    <name type="scientific">uncultured Lysobacter sp</name>
    <dbReference type="NCBI Taxonomy" id="271060"/>
    <lineage>
        <taxon>Bacteria</taxon>
        <taxon>Pseudomonadati</taxon>
        <taxon>Pseudomonadota</taxon>
        <taxon>Gammaproteobacteria</taxon>
        <taxon>Lysobacterales</taxon>
        <taxon>Lysobacteraceae</taxon>
        <taxon>Lysobacter</taxon>
        <taxon>environmental samples</taxon>
    </lineage>
</organism>
<dbReference type="EC" id="3.5.4.19" evidence="2"/>
<feature type="non-terminal residue" evidence="2">
    <location>
        <position position="204"/>
    </location>
</feature>
<feature type="non-terminal residue" evidence="2">
    <location>
        <position position="1"/>
    </location>
</feature>